<dbReference type="SUPFAM" id="SSF81321">
    <property type="entry name" value="Family A G protein-coupled receptor-like"/>
    <property type="match status" value="1"/>
</dbReference>
<protein>
    <recommendedName>
        <fullName evidence="11">G-protein coupled receptors family 1 profile domain-containing protein</fullName>
    </recommendedName>
</protein>
<keyword evidence="6 8" id="KW-0675">Receptor</keyword>
<evidence type="ECO:0000256" key="10">
    <source>
        <dbReference type="SAM" id="Phobius"/>
    </source>
</evidence>
<dbReference type="PROSITE" id="PS00237">
    <property type="entry name" value="G_PROTEIN_RECEP_F1_1"/>
    <property type="match status" value="1"/>
</dbReference>
<comment type="subcellular location">
    <subcellularLocation>
        <location evidence="1">Membrane</location>
        <topology evidence="1">Multi-pass membrane protein</topology>
    </subcellularLocation>
</comment>
<evidence type="ECO:0000259" key="11">
    <source>
        <dbReference type="PROSITE" id="PS50262"/>
    </source>
</evidence>
<organism evidence="12 13">
    <name type="scientific">Ramazzottius varieornatus</name>
    <name type="common">Water bear</name>
    <name type="synonym">Tardigrade</name>
    <dbReference type="NCBI Taxonomy" id="947166"/>
    <lineage>
        <taxon>Eukaryota</taxon>
        <taxon>Metazoa</taxon>
        <taxon>Ecdysozoa</taxon>
        <taxon>Tardigrada</taxon>
        <taxon>Eutardigrada</taxon>
        <taxon>Parachela</taxon>
        <taxon>Hypsibioidea</taxon>
        <taxon>Ramazzottiidae</taxon>
        <taxon>Ramazzottius</taxon>
    </lineage>
</organism>
<evidence type="ECO:0000256" key="1">
    <source>
        <dbReference type="ARBA" id="ARBA00004141"/>
    </source>
</evidence>
<feature type="domain" description="G-protein coupled receptors family 1 profile" evidence="11">
    <location>
        <begin position="61"/>
        <end position="390"/>
    </location>
</feature>
<dbReference type="GO" id="GO:0005886">
    <property type="term" value="C:plasma membrane"/>
    <property type="evidence" value="ECO:0007669"/>
    <property type="project" value="TreeGrafter"/>
</dbReference>
<keyword evidence="13" id="KW-1185">Reference proteome</keyword>
<dbReference type="PANTHER" id="PTHR45695">
    <property type="entry name" value="LEUCOKININ RECEPTOR-RELATED"/>
    <property type="match status" value="1"/>
</dbReference>
<dbReference type="Proteomes" id="UP000186922">
    <property type="component" value="Unassembled WGS sequence"/>
</dbReference>
<feature type="transmembrane region" description="Helical" evidence="10">
    <location>
        <begin position="213"/>
        <end position="240"/>
    </location>
</feature>
<accession>A0A1D1VTL0</accession>
<evidence type="ECO:0000313" key="13">
    <source>
        <dbReference type="Proteomes" id="UP000186922"/>
    </source>
</evidence>
<proteinExistence type="inferred from homology"/>
<evidence type="ECO:0000313" key="12">
    <source>
        <dbReference type="EMBL" id="GAV03098.1"/>
    </source>
</evidence>
<feature type="transmembrane region" description="Helical" evidence="10">
    <location>
        <begin position="162"/>
        <end position="182"/>
    </location>
</feature>
<keyword evidence="5 10" id="KW-0472">Membrane</keyword>
<reference evidence="12 13" key="1">
    <citation type="journal article" date="2016" name="Nat. Commun.">
        <title>Extremotolerant tardigrade genome and improved radiotolerance of human cultured cells by tardigrade-unique protein.</title>
        <authorList>
            <person name="Hashimoto T."/>
            <person name="Horikawa D.D."/>
            <person name="Saito Y."/>
            <person name="Kuwahara H."/>
            <person name="Kozuka-Hata H."/>
            <person name="Shin-I T."/>
            <person name="Minakuchi Y."/>
            <person name="Ohishi K."/>
            <person name="Motoyama A."/>
            <person name="Aizu T."/>
            <person name="Enomoto A."/>
            <person name="Kondo K."/>
            <person name="Tanaka S."/>
            <person name="Hara Y."/>
            <person name="Koshikawa S."/>
            <person name="Sagara H."/>
            <person name="Miura T."/>
            <person name="Yokobori S."/>
            <person name="Miyagawa K."/>
            <person name="Suzuki Y."/>
            <person name="Kubo T."/>
            <person name="Oyama M."/>
            <person name="Kohara Y."/>
            <person name="Fujiyama A."/>
            <person name="Arakawa K."/>
            <person name="Katayama T."/>
            <person name="Toyoda A."/>
            <person name="Kunieda T."/>
        </authorList>
    </citation>
    <scope>NUCLEOTIDE SEQUENCE [LARGE SCALE GENOMIC DNA]</scope>
    <source>
        <strain evidence="12 13">YOKOZUNA-1</strain>
    </source>
</reference>
<dbReference type="STRING" id="947166.A0A1D1VTL0"/>
<sequence>MDENSYTYYDYNATTVPYFVPYNAGLVKGNNYTWEDLRTLSEASIFSISAYSVLLFFGLIGNLVVFATLLKTRYRKSSRVNRLILHLAVADLIVCCFTIPIEIGWRVTVTWDAGDSACRLLQFSRTFGLYLSSNTIICISMDRYFAIVQPLKLADARRRGRVMLVLAWLTAAISSIPQAIIFRTTSGELEELPGIIITDCISTSFWEKPMHEAVYNICSIWIMYVVPLVVTVSAYARILWEISITRRLKATSQNAQAQGDREREPSASTAFLSPENPSLGSPSSGTRRTYDRSVSNPNHLSVRVRHGQVLIQQNLANRQSDLSKIERARSRTLKLTLLIVGSFIICFTPYAVVVFWYQIDQASASQLDQTIQESLFLFAVSNSIINPYLYGIYSKSLRKEMTNNCLWRAFRNCLSKNWHGGSTSSLDDGGGQVTLEVGKQRPRNSHCNPHIIGLLPSAEVTRVTHRHNYYKSVSQNSHVDLVLLTGRNLTLRCNRTPSKFPEGRNDYVVDRDWAGCRRKQPRPPQSPVSSRKSLVSCSDKSHSDCCNSMAVPKTQRGSAAACLNTDKKNYKRRNKRFADELNSASSYD</sequence>
<dbReference type="InterPro" id="IPR017452">
    <property type="entry name" value="GPCR_Rhodpsn_7TM"/>
</dbReference>
<comment type="similarity">
    <text evidence="8">Belongs to the G-protein coupled receptor 1 family.</text>
</comment>
<keyword evidence="2 8" id="KW-0812">Transmembrane</keyword>
<dbReference type="SMART" id="SM01381">
    <property type="entry name" value="7TM_GPCR_Srsx"/>
    <property type="match status" value="1"/>
</dbReference>
<dbReference type="OrthoDB" id="6435638at2759"/>
<feature type="transmembrane region" description="Helical" evidence="10">
    <location>
        <begin position="374"/>
        <end position="393"/>
    </location>
</feature>
<feature type="region of interest" description="Disordered" evidence="9">
    <location>
        <begin position="253"/>
        <end position="293"/>
    </location>
</feature>
<dbReference type="Gene3D" id="1.20.1070.10">
    <property type="entry name" value="Rhodopsin 7-helix transmembrane proteins"/>
    <property type="match status" value="1"/>
</dbReference>
<dbReference type="EMBL" id="BDGG01000009">
    <property type="protein sequence ID" value="GAV03098.1"/>
    <property type="molecule type" value="Genomic_DNA"/>
</dbReference>
<evidence type="ECO:0000256" key="6">
    <source>
        <dbReference type="ARBA" id="ARBA00023170"/>
    </source>
</evidence>
<comment type="caution">
    <text evidence="12">The sequence shown here is derived from an EMBL/GenBank/DDBJ whole genome shotgun (WGS) entry which is preliminary data.</text>
</comment>
<dbReference type="PRINTS" id="PR00237">
    <property type="entry name" value="GPCRRHODOPSN"/>
</dbReference>
<keyword evidence="7 8" id="KW-0807">Transducer</keyword>
<keyword evidence="3 10" id="KW-1133">Transmembrane helix</keyword>
<name>A0A1D1VTL0_RAMVA</name>
<dbReference type="Pfam" id="PF00001">
    <property type="entry name" value="7tm_1"/>
    <property type="match status" value="1"/>
</dbReference>
<dbReference type="InterPro" id="IPR000276">
    <property type="entry name" value="GPCR_Rhodpsn"/>
</dbReference>
<evidence type="ECO:0000256" key="2">
    <source>
        <dbReference type="ARBA" id="ARBA00022692"/>
    </source>
</evidence>
<evidence type="ECO:0000256" key="3">
    <source>
        <dbReference type="ARBA" id="ARBA00022989"/>
    </source>
</evidence>
<gene>
    <name evidence="12" type="primary">RvY_13578-1</name>
    <name evidence="12" type="synonym">RvY_13578.1</name>
    <name evidence="12" type="ORF">RvY_13578</name>
</gene>
<evidence type="ECO:0000256" key="9">
    <source>
        <dbReference type="SAM" id="MobiDB-lite"/>
    </source>
</evidence>
<evidence type="ECO:0000256" key="7">
    <source>
        <dbReference type="ARBA" id="ARBA00023224"/>
    </source>
</evidence>
<evidence type="ECO:0000256" key="5">
    <source>
        <dbReference type="ARBA" id="ARBA00023136"/>
    </source>
</evidence>
<feature type="transmembrane region" description="Helical" evidence="10">
    <location>
        <begin position="123"/>
        <end position="141"/>
    </location>
</feature>
<feature type="transmembrane region" description="Helical" evidence="10">
    <location>
        <begin position="335"/>
        <end position="359"/>
    </location>
</feature>
<feature type="transmembrane region" description="Helical" evidence="10">
    <location>
        <begin position="48"/>
        <end position="71"/>
    </location>
</feature>
<feature type="compositionally biased region" description="Polar residues" evidence="9">
    <location>
        <begin position="266"/>
        <end position="293"/>
    </location>
</feature>
<evidence type="ECO:0000256" key="4">
    <source>
        <dbReference type="ARBA" id="ARBA00023040"/>
    </source>
</evidence>
<dbReference type="PROSITE" id="PS50262">
    <property type="entry name" value="G_PROTEIN_RECEP_F1_2"/>
    <property type="match status" value="1"/>
</dbReference>
<dbReference type="PANTHER" id="PTHR45695:SF22">
    <property type="entry name" value="G-PROTEIN COUPLED RECEPTORS FAMILY 1 PROFILE DOMAIN-CONTAINING PROTEIN"/>
    <property type="match status" value="1"/>
</dbReference>
<dbReference type="GO" id="GO:0004930">
    <property type="term" value="F:G protein-coupled receptor activity"/>
    <property type="evidence" value="ECO:0007669"/>
    <property type="project" value="UniProtKB-KW"/>
</dbReference>
<keyword evidence="4 8" id="KW-0297">G-protein coupled receptor</keyword>
<feature type="transmembrane region" description="Helical" evidence="10">
    <location>
        <begin position="83"/>
        <end position="103"/>
    </location>
</feature>
<evidence type="ECO:0000256" key="8">
    <source>
        <dbReference type="RuleBase" id="RU000688"/>
    </source>
</evidence>
<dbReference type="AlphaFoldDB" id="A0A1D1VTL0"/>